<name>A0ABR4N2J1_9FUNG</name>
<feature type="compositionally biased region" description="Acidic residues" evidence="1">
    <location>
        <begin position="451"/>
        <end position="471"/>
    </location>
</feature>
<sequence>MSAADAAATVASAAATVADAVAATEKPRAAGEPSVEPGGDAELPHGRSHWDRLPREMKHAIIESSGPLTKFTTGYLPWSEVNTLHEVDHEQMWRDMLETGLDDCFDMIPVLVEPLKDWEFAKLRGRALFDRFAELDIPRMRRSLQVAAAVNGWLDELAWDRPKPLSMVAATAGAMPVLLALVDGCGCPLADTPAAAAGDGGGCPFWRTHGQPRVGLTAEHAEQAAMGGHVEVVQLVHQRLGTGRSWGTHVADYAAANGHERVLAWLRAERPNDSQCSRSGANGAAANGHVHILRSLAEHQLWLFKPDIVPDAARAASVASLDFLVNNMDVKARVFPCGAQALTSALSCAMLFKRPPCLLWLLIGLEEAVAMLPEAAGTFEPEELQRWLPVLESFQEYFERTQHPEFEAKLAASVQIVTRTISSAIEQRTAAAQADGDSEDDGGAEGSGEGEGNDGEGNEGDESDDMGDESEREPLLHDEDEDGGDDGEHQHA</sequence>
<feature type="region of interest" description="Disordered" evidence="1">
    <location>
        <begin position="428"/>
        <end position="492"/>
    </location>
</feature>
<dbReference type="PANTHER" id="PTHR46586">
    <property type="entry name" value="ANKYRIN REPEAT-CONTAINING PROTEIN"/>
    <property type="match status" value="1"/>
</dbReference>
<dbReference type="PANTHER" id="PTHR46586:SF3">
    <property type="entry name" value="ANKYRIN REPEAT-CONTAINING PROTEIN"/>
    <property type="match status" value="1"/>
</dbReference>
<reference evidence="2 3" key="1">
    <citation type="submission" date="2023-09" db="EMBL/GenBank/DDBJ databases">
        <title>Pangenome analysis of Batrachochytrium dendrobatidis and related Chytrids.</title>
        <authorList>
            <person name="Yacoub M.N."/>
            <person name="Stajich J.E."/>
            <person name="James T.Y."/>
        </authorList>
    </citation>
    <scope>NUCLEOTIDE SEQUENCE [LARGE SCALE GENOMIC DNA]</scope>
    <source>
        <strain evidence="2 3">JEL0888</strain>
    </source>
</reference>
<evidence type="ECO:0008006" key="4">
    <source>
        <dbReference type="Google" id="ProtNLM"/>
    </source>
</evidence>
<keyword evidence="3" id="KW-1185">Reference proteome</keyword>
<comment type="caution">
    <text evidence="2">The sequence shown here is derived from an EMBL/GenBank/DDBJ whole genome shotgun (WGS) entry which is preliminary data.</text>
</comment>
<dbReference type="EMBL" id="JADGIZ020000042">
    <property type="protein sequence ID" value="KAL2913761.1"/>
    <property type="molecule type" value="Genomic_DNA"/>
</dbReference>
<evidence type="ECO:0000313" key="2">
    <source>
        <dbReference type="EMBL" id="KAL2913761.1"/>
    </source>
</evidence>
<protein>
    <recommendedName>
        <fullName evidence="4">Ankyrin repeat protein</fullName>
    </recommendedName>
</protein>
<organism evidence="2 3">
    <name type="scientific">Polyrhizophydium stewartii</name>
    <dbReference type="NCBI Taxonomy" id="2732419"/>
    <lineage>
        <taxon>Eukaryota</taxon>
        <taxon>Fungi</taxon>
        <taxon>Fungi incertae sedis</taxon>
        <taxon>Chytridiomycota</taxon>
        <taxon>Chytridiomycota incertae sedis</taxon>
        <taxon>Chytridiomycetes</taxon>
        <taxon>Rhizophydiales</taxon>
        <taxon>Rhizophydiales incertae sedis</taxon>
        <taxon>Polyrhizophydium</taxon>
    </lineage>
</organism>
<evidence type="ECO:0000256" key="1">
    <source>
        <dbReference type="SAM" id="MobiDB-lite"/>
    </source>
</evidence>
<dbReference type="Proteomes" id="UP001527925">
    <property type="component" value="Unassembled WGS sequence"/>
</dbReference>
<feature type="region of interest" description="Disordered" evidence="1">
    <location>
        <begin position="24"/>
        <end position="48"/>
    </location>
</feature>
<accession>A0ABR4N2J1</accession>
<evidence type="ECO:0000313" key="3">
    <source>
        <dbReference type="Proteomes" id="UP001527925"/>
    </source>
</evidence>
<gene>
    <name evidence="2" type="ORF">HK105_206777</name>
</gene>
<dbReference type="InterPro" id="IPR052050">
    <property type="entry name" value="SecEffector_AnkRepeat"/>
</dbReference>
<dbReference type="InterPro" id="IPR036770">
    <property type="entry name" value="Ankyrin_rpt-contain_sf"/>
</dbReference>
<proteinExistence type="predicted"/>
<dbReference type="Gene3D" id="1.25.40.20">
    <property type="entry name" value="Ankyrin repeat-containing domain"/>
    <property type="match status" value="1"/>
</dbReference>